<dbReference type="OrthoDB" id="97893at2"/>
<organism evidence="6 7">
    <name type="scientific">Granulicella rosea</name>
    <dbReference type="NCBI Taxonomy" id="474952"/>
    <lineage>
        <taxon>Bacteria</taxon>
        <taxon>Pseudomonadati</taxon>
        <taxon>Acidobacteriota</taxon>
        <taxon>Terriglobia</taxon>
        <taxon>Terriglobales</taxon>
        <taxon>Acidobacteriaceae</taxon>
        <taxon>Granulicella</taxon>
    </lineage>
</organism>
<evidence type="ECO:0000256" key="1">
    <source>
        <dbReference type="ARBA" id="ARBA00004442"/>
    </source>
</evidence>
<dbReference type="Proteomes" id="UP000198356">
    <property type="component" value="Unassembled WGS sequence"/>
</dbReference>
<evidence type="ECO:0000256" key="2">
    <source>
        <dbReference type="ARBA" id="ARBA00023136"/>
    </source>
</evidence>
<dbReference type="EMBL" id="FZOU01000001">
    <property type="protein sequence ID" value="SNS41645.1"/>
    <property type="molecule type" value="Genomic_DNA"/>
</dbReference>
<proteinExistence type="predicted"/>
<dbReference type="Gene3D" id="2.60.40.1120">
    <property type="entry name" value="Carboxypeptidase-like, regulatory domain"/>
    <property type="match status" value="1"/>
</dbReference>
<name>A0A239EAB7_9BACT</name>
<keyword evidence="6" id="KW-0121">Carboxypeptidase</keyword>
<gene>
    <name evidence="6" type="ORF">SAMN05421770_101879</name>
</gene>
<dbReference type="Pfam" id="PF13620">
    <property type="entry name" value="CarboxypepD_reg"/>
    <property type="match status" value="1"/>
</dbReference>
<keyword evidence="3" id="KW-0998">Cell outer membrane</keyword>
<keyword evidence="6" id="KW-0645">Protease</keyword>
<evidence type="ECO:0000313" key="7">
    <source>
        <dbReference type="Proteomes" id="UP000198356"/>
    </source>
</evidence>
<dbReference type="SUPFAM" id="SSF56935">
    <property type="entry name" value="Porins"/>
    <property type="match status" value="1"/>
</dbReference>
<evidence type="ECO:0000256" key="3">
    <source>
        <dbReference type="ARBA" id="ARBA00023237"/>
    </source>
</evidence>
<dbReference type="SUPFAM" id="SSF49464">
    <property type="entry name" value="Carboxypeptidase regulatory domain-like"/>
    <property type="match status" value="1"/>
</dbReference>
<dbReference type="RefSeq" id="WP_142988212.1">
    <property type="nucleotide sequence ID" value="NZ_FZOU01000001.1"/>
</dbReference>
<evidence type="ECO:0000256" key="4">
    <source>
        <dbReference type="SAM" id="Phobius"/>
    </source>
</evidence>
<dbReference type="InterPro" id="IPR036942">
    <property type="entry name" value="Beta-barrel_TonB_sf"/>
</dbReference>
<comment type="subcellular location">
    <subcellularLocation>
        <location evidence="1">Cell outer membrane</location>
    </subcellularLocation>
</comment>
<dbReference type="InterPro" id="IPR057601">
    <property type="entry name" value="Oar-like_b-barrel"/>
</dbReference>
<evidence type="ECO:0000259" key="5">
    <source>
        <dbReference type="Pfam" id="PF25183"/>
    </source>
</evidence>
<keyword evidence="4" id="KW-0812">Transmembrane</keyword>
<feature type="transmembrane region" description="Helical" evidence="4">
    <location>
        <begin position="21"/>
        <end position="44"/>
    </location>
</feature>
<keyword evidence="6" id="KW-0378">Hydrolase</keyword>
<dbReference type="GO" id="GO:0004180">
    <property type="term" value="F:carboxypeptidase activity"/>
    <property type="evidence" value="ECO:0007669"/>
    <property type="project" value="UniProtKB-KW"/>
</dbReference>
<keyword evidence="7" id="KW-1185">Reference proteome</keyword>
<dbReference type="Gene3D" id="2.40.170.20">
    <property type="entry name" value="TonB-dependent receptor, beta-barrel domain"/>
    <property type="match status" value="1"/>
</dbReference>
<accession>A0A239EAB7</accession>
<dbReference type="InterPro" id="IPR008969">
    <property type="entry name" value="CarboxyPept-like_regulatory"/>
</dbReference>
<dbReference type="Pfam" id="PF25183">
    <property type="entry name" value="OMP_b-brl_4"/>
    <property type="match status" value="1"/>
</dbReference>
<dbReference type="GO" id="GO:0009279">
    <property type="term" value="C:cell outer membrane"/>
    <property type="evidence" value="ECO:0007669"/>
    <property type="project" value="UniProtKB-SubCell"/>
</dbReference>
<keyword evidence="2 4" id="KW-0472">Membrane</keyword>
<sequence>MNQTPFEARITQSYTFEGSTVFALIRTLLVCMLLLFGVTLSSLGQSGQGAITGRVIDGKGALVQKAVVEITNFDTKVSVTTKTNAQGFYSIGSLNPGPYTVTVTADGFQRSTVESITVGAAASVSIDVTLKIGSNDVSITVTAEEALLSKNTSDVTTTVDHSLVESLPYPERSSLEAALLVPGVVGDPVAAGGIDSENPGITAGAVTPGSNISIAGAPAGSSSIMVDGSDVTQASYSRAGVNLSGNMVQETTVITGGISAKYGRTGGGMIVQASRAGTNEYHGAITWRHSDPFFQAKQVSAAPIPPQLHENFYGFYVGGPVRIPKLYDGRSKTFFYVGVEPARLNNTINVRGTFLTPDDLAGHLNNTLPLLNLTVLKNQGYAAAVAAPRIGSLYYQAPLGGANSPYAAPSPYAYCQNVPSAIPCGAQYGNTGLYLPITPANGAPAVNDVSNALAANPFAQFVMSLMPTPSNPGPYVTFDNPNGTYDTAGQNASYRRGVSDVDNRYSFRIDEQLGSRDQIFVRYTVIPITAPRFFAVSQDNPLTQTPADSSINHDVAIGYTHVFSNAIVNNAHYSYLRAVDNRTLPPGAMTQDFGAKYGLTPAALGYGFPSLGGFNATGVSYALSGGVTPGGSGIGNQVDQNFIFGDDVTWQRGRHLFQFGVDLRWIQSNQYDNSYTTGGAYTFAQANTNNGSSGGAPLATFDLGIVSSYIASPLSIPGYYRWRYDAGYIQDDWRVLPNVTLNLGLRYNLETPRMEKYNNQPVIVLNQNYSASGVSSPAALCFPGTCGVSKYLWAINWKEFEPRIGISVAPTPRTTIRAAYTIMHLPLTGYFNQPLPDLSSGGSVSSSTGGTNPGIVNSVSNPASAPSSFYTSLNAARGGPIETTAGISPIFVNQSDKVPTLQAWNFTVQYQPGAQTLVQITYQGAHGTHLIAPFNATSQNGDINVPSFPTLIAAVKDGANLSQIVTNCATTASPGCGNPFGVTSGTSTTLSNETELQQLNPFQNFYNFPIPDDLERNGTSEYNGLLLSVTHRQGKNLSLLANYAWSKSLDDVANTTGGTFAASGSSPIPQDPQNLKSEWSVSINDQPSRFRVGYTYILPIGTGQRFNTRNKIIDNLIGNLSTAGIYTVQSGYPNFVTLGSTGYFTSLTPAHQGGCAPTAPVIYCASAAFPSGDTLRPNRVPGVPLINKNWKRGGGGVFSPGFVPYLNPAAFATPGSSGNPRLGNLRRTLPDARTPRETFFDARVSKGFVLSGRYRLNITGTFSNAFNHPAYFNANHTLQTATTACTTSLGCTDGSGAPVQAGTVYTNAASTTFGQIGYSTASRIIRVGTEFIF</sequence>
<protein>
    <submittedName>
        <fullName evidence="6">Carboxypeptidase regulatory-like domain-containing protein</fullName>
    </submittedName>
</protein>
<feature type="domain" description="TonB-dependent transporter Oar-like beta-barrel" evidence="5">
    <location>
        <begin position="274"/>
        <end position="1317"/>
    </location>
</feature>
<evidence type="ECO:0000313" key="6">
    <source>
        <dbReference type="EMBL" id="SNS41645.1"/>
    </source>
</evidence>
<keyword evidence="4" id="KW-1133">Transmembrane helix</keyword>
<reference evidence="6 7" key="1">
    <citation type="submission" date="2017-06" db="EMBL/GenBank/DDBJ databases">
        <authorList>
            <person name="Kim H.J."/>
            <person name="Triplett B.A."/>
        </authorList>
    </citation>
    <scope>NUCLEOTIDE SEQUENCE [LARGE SCALE GENOMIC DNA]</scope>
    <source>
        <strain evidence="6 7">DSM 18704</strain>
    </source>
</reference>